<dbReference type="InParanoid" id="A0A0D0CZT0"/>
<name>A0A0D0CZT0_9AGAM</name>
<organism evidence="2 3">
    <name type="scientific">Paxillus rubicundulus Ve08.2h10</name>
    <dbReference type="NCBI Taxonomy" id="930991"/>
    <lineage>
        <taxon>Eukaryota</taxon>
        <taxon>Fungi</taxon>
        <taxon>Dikarya</taxon>
        <taxon>Basidiomycota</taxon>
        <taxon>Agaricomycotina</taxon>
        <taxon>Agaricomycetes</taxon>
        <taxon>Agaricomycetidae</taxon>
        <taxon>Boletales</taxon>
        <taxon>Paxilineae</taxon>
        <taxon>Paxillaceae</taxon>
        <taxon>Paxillus</taxon>
    </lineage>
</organism>
<feature type="region of interest" description="Disordered" evidence="1">
    <location>
        <begin position="130"/>
        <end position="183"/>
    </location>
</feature>
<reference evidence="2 3" key="1">
    <citation type="submission" date="2014-04" db="EMBL/GenBank/DDBJ databases">
        <authorList>
            <consortium name="DOE Joint Genome Institute"/>
            <person name="Kuo A."/>
            <person name="Kohler A."/>
            <person name="Jargeat P."/>
            <person name="Nagy L.G."/>
            <person name="Floudas D."/>
            <person name="Copeland A."/>
            <person name="Barry K.W."/>
            <person name="Cichocki N."/>
            <person name="Veneault-Fourrey C."/>
            <person name="LaButti K."/>
            <person name="Lindquist E.A."/>
            <person name="Lipzen A."/>
            <person name="Lundell T."/>
            <person name="Morin E."/>
            <person name="Murat C."/>
            <person name="Sun H."/>
            <person name="Tunlid A."/>
            <person name="Henrissat B."/>
            <person name="Grigoriev I.V."/>
            <person name="Hibbett D.S."/>
            <person name="Martin F."/>
            <person name="Nordberg H.P."/>
            <person name="Cantor M.N."/>
            <person name="Hua S.X."/>
        </authorList>
    </citation>
    <scope>NUCLEOTIDE SEQUENCE [LARGE SCALE GENOMIC DNA]</scope>
    <source>
        <strain evidence="2 3">Ve08.2h10</strain>
    </source>
</reference>
<sequence length="264" mass="28581">MASAAAADPATMNVKSTEPLEPVGASHEPQNGTDSTGSQPPSVGLKGERNRATSPCIEDSKGGQRDERARGSAAPSSNGENATLDSTPPPSTTSRHTPNDDTTVTSHRHAERLHEMSQWWQRLQLQQGLRRQPWQRPHDEGTPGNGSNNRTNNSSVCSNDCNGSGGSGSGDSTSADKSDAAETVQGYWRSVPEPLDTRMQGTEARTLTLCTVNTTRSPMRRELPYQVITLERSTLVMYTDIAAPQTQGVITDSRFLFTRLQEVF</sequence>
<dbReference type="HOGENOM" id="CLU_1054117_0_0_1"/>
<dbReference type="EMBL" id="KN830231">
    <property type="protein sequence ID" value="KIK72984.1"/>
    <property type="molecule type" value="Genomic_DNA"/>
</dbReference>
<dbReference type="AlphaFoldDB" id="A0A0D0CZT0"/>
<feature type="region of interest" description="Disordered" evidence="1">
    <location>
        <begin position="1"/>
        <end position="110"/>
    </location>
</feature>
<keyword evidence="3" id="KW-1185">Reference proteome</keyword>
<feature type="compositionally biased region" description="Low complexity" evidence="1">
    <location>
        <begin position="145"/>
        <end position="162"/>
    </location>
</feature>
<dbReference type="Proteomes" id="UP000054538">
    <property type="component" value="Unassembled WGS sequence"/>
</dbReference>
<evidence type="ECO:0000313" key="2">
    <source>
        <dbReference type="EMBL" id="KIK72984.1"/>
    </source>
</evidence>
<proteinExistence type="predicted"/>
<feature type="compositionally biased region" description="Polar residues" evidence="1">
    <location>
        <begin position="74"/>
        <end position="85"/>
    </location>
</feature>
<feature type="compositionally biased region" description="Polar residues" evidence="1">
    <location>
        <begin position="28"/>
        <end position="41"/>
    </location>
</feature>
<gene>
    <name evidence="2" type="ORF">PAXRUDRAFT_21363</name>
</gene>
<accession>A0A0D0CZT0</accession>
<feature type="compositionally biased region" description="Low complexity" evidence="1">
    <location>
        <begin position="1"/>
        <end position="10"/>
    </location>
</feature>
<reference evidence="3" key="2">
    <citation type="submission" date="2015-01" db="EMBL/GenBank/DDBJ databases">
        <title>Evolutionary Origins and Diversification of the Mycorrhizal Mutualists.</title>
        <authorList>
            <consortium name="DOE Joint Genome Institute"/>
            <consortium name="Mycorrhizal Genomics Consortium"/>
            <person name="Kohler A."/>
            <person name="Kuo A."/>
            <person name="Nagy L.G."/>
            <person name="Floudas D."/>
            <person name="Copeland A."/>
            <person name="Barry K.W."/>
            <person name="Cichocki N."/>
            <person name="Veneault-Fourrey C."/>
            <person name="LaButti K."/>
            <person name="Lindquist E.A."/>
            <person name="Lipzen A."/>
            <person name="Lundell T."/>
            <person name="Morin E."/>
            <person name="Murat C."/>
            <person name="Riley R."/>
            <person name="Ohm R."/>
            <person name="Sun H."/>
            <person name="Tunlid A."/>
            <person name="Henrissat B."/>
            <person name="Grigoriev I.V."/>
            <person name="Hibbett D.S."/>
            <person name="Martin F."/>
        </authorList>
    </citation>
    <scope>NUCLEOTIDE SEQUENCE [LARGE SCALE GENOMIC DNA]</scope>
    <source>
        <strain evidence="3">Ve08.2h10</strain>
    </source>
</reference>
<evidence type="ECO:0000313" key="3">
    <source>
        <dbReference type="Proteomes" id="UP000054538"/>
    </source>
</evidence>
<evidence type="ECO:0000256" key="1">
    <source>
        <dbReference type="SAM" id="MobiDB-lite"/>
    </source>
</evidence>
<feature type="compositionally biased region" description="Basic and acidic residues" evidence="1">
    <location>
        <begin position="58"/>
        <end position="70"/>
    </location>
</feature>
<protein>
    <submittedName>
        <fullName evidence="2">Unplaced genomic scaffold scaffold_5409, whole genome shotgun sequence</fullName>
    </submittedName>
</protein>